<evidence type="ECO:0000313" key="3">
    <source>
        <dbReference type="Proteomes" id="UP000192769"/>
    </source>
</evidence>
<dbReference type="EMBL" id="MWUE01000026">
    <property type="protein sequence ID" value="OQP31579.1"/>
    <property type="molecule type" value="Genomic_DNA"/>
</dbReference>
<reference evidence="2 3" key="1">
    <citation type="submission" date="2017-02" db="EMBL/GenBank/DDBJ databases">
        <title>Whole genome shotgun sequence of Pantoea agglomerans strain AS1 isolated from a cycad, Zamia floridana in Central Florida, USA.</title>
        <authorList>
            <person name="Lata P."/>
            <person name="Govindarajan S."/>
            <person name="Qi F."/>
            <person name="Li J.-L."/>
            <person name="Maurya S.K."/>
            <person name="Sahoo M.K."/>
        </authorList>
    </citation>
    <scope>NUCLEOTIDE SEQUENCE [LARGE SCALE GENOMIC DNA]</scope>
    <source>
        <strain evidence="2 3">AS1</strain>
    </source>
</reference>
<evidence type="ECO:0000259" key="1">
    <source>
        <dbReference type="PROSITE" id="PS50883"/>
    </source>
</evidence>
<sequence length="253" mass="28368">MGRQLHLHQHYEFLLEPIHSPSGDAMAWELLTRAAQEKGSVESGHQLFENLLGPEKWQLFQLQLEKISALYQSGFAHIVSLNVDGEIISHILASDAVQQKLDRLPLLRLEVSTFFTTRYQARDRLLLQKLAGITPALLWLDDFGAGSSTLSMLSSGIFEYVKTDKNFFWKYGEGVAFDSLLNHVNDLCRGVIVQGVNTSQHLDMLAHKPVVGLQGGQWKSLSFNELTGKTTSSSRLKTLKTVPATAINYRNFL</sequence>
<gene>
    <name evidence="2" type="ORF">B2J69_17275</name>
</gene>
<organism evidence="2 3">
    <name type="scientific">Pantoea latae</name>
    <dbReference type="NCBI Taxonomy" id="1964541"/>
    <lineage>
        <taxon>Bacteria</taxon>
        <taxon>Pseudomonadati</taxon>
        <taxon>Pseudomonadota</taxon>
        <taxon>Gammaproteobacteria</taxon>
        <taxon>Enterobacterales</taxon>
        <taxon>Erwiniaceae</taxon>
        <taxon>Pantoea</taxon>
    </lineage>
</organism>
<feature type="domain" description="EAL" evidence="1">
    <location>
        <begin position="1"/>
        <end position="235"/>
    </location>
</feature>
<dbReference type="PROSITE" id="PS50883">
    <property type="entry name" value="EAL"/>
    <property type="match status" value="1"/>
</dbReference>
<dbReference type="Proteomes" id="UP000192769">
    <property type="component" value="Unassembled WGS sequence"/>
</dbReference>
<proteinExistence type="predicted"/>
<dbReference type="SUPFAM" id="SSF141868">
    <property type="entry name" value="EAL domain-like"/>
    <property type="match status" value="1"/>
</dbReference>
<comment type="caution">
    <text evidence="2">The sequence shown here is derived from an EMBL/GenBank/DDBJ whole genome shotgun (WGS) entry which is preliminary data.</text>
</comment>
<evidence type="ECO:0000313" key="2">
    <source>
        <dbReference type="EMBL" id="OQP31579.1"/>
    </source>
</evidence>
<protein>
    <recommendedName>
        <fullName evidence="1">EAL domain-containing protein</fullName>
    </recommendedName>
</protein>
<accession>A0A1V9DCK2</accession>
<dbReference type="AlphaFoldDB" id="A0A1V9DCK2"/>
<name>A0A1V9DCK2_9GAMM</name>
<dbReference type="InterPro" id="IPR035919">
    <property type="entry name" value="EAL_sf"/>
</dbReference>
<keyword evidence="3" id="KW-1185">Reference proteome</keyword>
<dbReference type="Pfam" id="PF00563">
    <property type="entry name" value="EAL"/>
    <property type="match status" value="1"/>
</dbReference>
<dbReference type="RefSeq" id="WP_081140881.1">
    <property type="nucleotide sequence ID" value="NZ_MWUE01000026.1"/>
</dbReference>
<dbReference type="SMART" id="SM00052">
    <property type="entry name" value="EAL"/>
    <property type="match status" value="1"/>
</dbReference>
<dbReference type="OrthoDB" id="6614383at2"/>
<dbReference type="InterPro" id="IPR001633">
    <property type="entry name" value="EAL_dom"/>
</dbReference>
<dbReference type="Gene3D" id="3.20.20.450">
    <property type="entry name" value="EAL domain"/>
    <property type="match status" value="1"/>
</dbReference>